<feature type="region of interest" description="Disordered" evidence="1">
    <location>
        <begin position="284"/>
        <end position="314"/>
    </location>
</feature>
<comment type="caution">
    <text evidence="3">The sequence shown here is derived from an EMBL/GenBank/DDBJ whole genome shotgun (WGS) entry which is preliminary data.</text>
</comment>
<gene>
    <name evidence="3" type="ORF">BJX67DRAFT_345702</name>
</gene>
<evidence type="ECO:0000313" key="3">
    <source>
        <dbReference type="EMBL" id="KAL2870432.1"/>
    </source>
</evidence>
<keyword evidence="4" id="KW-1185">Reference proteome</keyword>
<organism evidence="3 4">
    <name type="scientific">Aspergillus lucknowensis</name>
    <dbReference type="NCBI Taxonomy" id="176173"/>
    <lineage>
        <taxon>Eukaryota</taxon>
        <taxon>Fungi</taxon>
        <taxon>Dikarya</taxon>
        <taxon>Ascomycota</taxon>
        <taxon>Pezizomycotina</taxon>
        <taxon>Eurotiomycetes</taxon>
        <taxon>Eurotiomycetidae</taxon>
        <taxon>Eurotiales</taxon>
        <taxon>Aspergillaceae</taxon>
        <taxon>Aspergillus</taxon>
        <taxon>Aspergillus subgen. Nidulantes</taxon>
    </lineage>
</organism>
<sequence length="333" mass="35893">MGFHRKSWLPALVLLAPVGEHAVAQSTDCGMDPSAAWTSCIDPIALGSVSFAFEPLFPEAPTFVYAFDVQNEEELAAESISPGESQAPDAKVSFWLEYSETRLTPSDRQETYMKVLLHQNLTGTPGGAHNGCDEVWGSGCSKNLVRFLKTQLAAADIRHSATLDSIFYDFQGNYIDEDIVSTIGALDCPVGFLNESYSVEGISSWVSNLEGVLATENGDDTSIMSSGNATNTYVTDRLSDTRYEDLIERVAVAIVVRVPLEGDLYQNADNIQLEIACVKAEPFDVESDADNETSEPDSSQEEDGEGSGSPRTTIWGKGAVLFAGTVMAVGLMS</sequence>
<reference evidence="3 4" key="1">
    <citation type="submission" date="2024-07" db="EMBL/GenBank/DDBJ databases">
        <title>Section-level genome sequencing and comparative genomics of Aspergillus sections Usti and Cavernicolus.</title>
        <authorList>
            <consortium name="Lawrence Berkeley National Laboratory"/>
            <person name="Nybo J.L."/>
            <person name="Vesth T.C."/>
            <person name="Theobald S."/>
            <person name="Frisvad J.C."/>
            <person name="Larsen T.O."/>
            <person name="Kjaerboelling I."/>
            <person name="Rothschild-Mancinelli K."/>
            <person name="Lyhne E.K."/>
            <person name="Kogle M.E."/>
            <person name="Barry K."/>
            <person name="Clum A."/>
            <person name="Na H."/>
            <person name="Ledsgaard L."/>
            <person name="Lin J."/>
            <person name="Lipzen A."/>
            <person name="Kuo A."/>
            <person name="Riley R."/>
            <person name="Mondo S."/>
            <person name="Labutti K."/>
            <person name="Haridas S."/>
            <person name="Pangalinan J."/>
            <person name="Salamov A.A."/>
            <person name="Simmons B.A."/>
            <person name="Magnuson J.K."/>
            <person name="Chen J."/>
            <person name="Drula E."/>
            <person name="Henrissat B."/>
            <person name="Wiebenga A."/>
            <person name="Lubbers R.J."/>
            <person name="Gomes A.C."/>
            <person name="Macurrencykelacurrency M.R."/>
            <person name="Stajich J."/>
            <person name="Grigoriev I.V."/>
            <person name="Mortensen U.H."/>
            <person name="De Vries R.P."/>
            <person name="Baker S.E."/>
            <person name="Andersen M.R."/>
        </authorList>
    </citation>
    <scope>NUCLEOTIDE SEQUENCE [LARGE SCALE GENOMIC DNA]</scope>
    <source>
        <strain evidence="3 4">CBS 449.75</strain>
    </source>
</reference>
<evidence type="ECO:0000256" key="2">
    <source>
        <dbReference type="SAM" id="SignalP"/>
    </source>
</evidence>
<accession>A0ABR4M2X2</accession>
<proteinExistence type="predicted"/>
<keyword evidence="2" id="KW-0732">Signal</keyword>
<dbReference type="Proteomes" id="UP001610432">
    <property type="component" value="Unassembled WGS sequence"/>
</dbReference>
<feature type="signal peptide" evidence="2">
    <location>
        <begin position="1"/>
        <end position="24"/>
    </location>
</feature>
<name>A0ABR4M2X2_9EURO</name>
<dbReference type="GeneID" id="98143436"/>
<evidence type="ECO:0000256" key="1">
    <source>
        <dbReference type="SAM" id="MobiDB-lite"/>
    </source>
</evidence>
<protein>
    <submittedName>
        <fullName evidence="3">Uncharacterized protein</fullName>
    </submittedName>
</protein>
<dbReference type="EMBL" id="JBFXLQ010000006">
    <property type="protein sequence ID" value="KAL2870432.1"/>
    <property type="molecule type" value="Genomic_DNA"/>
</dbReference>
<evidence type="ECO:0000313" key="4">
    <source>
        <dbReference type="Proteomes" id="UP001610432"/>
    </source>
</evidence>
<feature type="compositionally biased region" description="Acidic residues" evidence="1">
    <location>
        <begin position="284"/>
        <end position="305"/>
    </location>
</feature>
<feature type="chain" id="PRO_5047129459" evidence="2">
    <location>
        <begin position="25"/>
        <end position="333"/>
    </location>
</feature>
<dbReference type="RefSeq" id="XP_070889411.1">
    <property type="nucleotide sequence ID" value="XM_071028364.1"/>
</dbReference>